<dbReference type="Proteomes" id="UP000824988">
    <property type="component" value="Chromosome"/>
</dbReference>
<dbReference type="SMART" id="SM00849">
    <property type="entry name" value="Lactamase_B"/>
    <property type="match status" value="1"/>
</dbReference>
<keyword evidence="3" id="KW-1185">Reference proteome</keyword>
<reference evidence="2" key="1">
    <citation type="submission" date="2019-06" db="EMBL/GenBank/DDBJ databases">
        <title>Complete genome sequence of Methylogaea oryzae strain JCM16910.</title>
        <authorList>
            <person name="Asakawa S."/>
        </authorList>
    </citation>
    <scope>NUCLEOTIDE SEQUENCE</scope>
    <source>
        <strain evidence="2">E10</strain>
    </source>
</reference>
<dbReference type="AlphaFoldDB" id="A0A8D4VTK7"/>
<dbReference type="CDD" id="cd07715">
    <property type="entry name" value="TaR3-like_MBL-fold"/>
    <property type="match status" value="1"/>
</dbReference>
<dbReference type="EMBL" id="AP019782">
    <property type="protein sequence ID" value="BBL72274.1"/>
    <property type="molecule type" value="Genomic_DNA"/>
</dbReference>
<dbReference type="Gene3D" id="3.60.15.10">
    <property type="entry name" value="Ribonuclease Z/Hydroxyacylglutathione hydrolase-like"/>
    <property type="match status" value="1"/>
</dbReference>
<proteinExistence type="predicted"/>
<name>A0A8D4VTK7_9GAMM</name>
<dbReference type="InterPro" id="IPR001279">
    <property type="entry name" value="Metallo-B-lactamas"/>
</dbReference>
<dbReference type="RefSeq" id="WP_054774157.1">
    <property type="nucleotide sequence ID" value="NZ_AP019782.1"/>
</dbReference>
<dbReference type="InterPro" id="IPR036866">
    <property type="entry name" value="RibonucZ/Hydroxyglut_hydro"/>
</dbReference>
<gene>
    <name evidence="2" type="ORF">MoryE10_28800</name>
</gene>
<dbReference type="PANTHER" id="PTHR42663:SF4">
    <property type="entry name" value="SLL1036 PROTEIN"/>
    <property type="match status" value="1"/>
</dbReference>
<dbReference type="PANTHER" id="PTHR42663">
    <property type="entry name" value="HYDROLASE C777.06C-RELATED-RELATED"/>
    <property type="match status" value="1"/>
</dbReference>
<evidence type="ECO:0000259" key="1">
    <source>
        <dbReference type="SMART" id="SM00849"/>
    </source>
</evidence>
<accession>A0A8D4VTK7</accession>
<protein>
    <submittedName>
        <fullName evidence="2">MBL fold metallo-hydrolase</fullName>
    </submittedName>
</protein>
<sequence length="295" mass="32669">MKVRFWGVRGSIPSPGPRTAKYGGNTTCIEVRTGAGDLIILDGGTGIFALAQSLMSQMPVTAHIFLTHSHWDHIQGLPFFTPIFIPGNRVRLHGAFDPVTGQGVEQVMRVQLQYSYFPVREVELKADLEYVTLAFGESVTVGSAVVTPVLLNHPVINLGYRVDCDGKSVFFTGDHEPHYNLYEPDEDGYAEYQALIDEQRDAIYAAIAGVDVLITDSSYTVEEYPAKKGWGHGTFDSSIQIAQAVRAKRLYCTHHEPTRSDDDLESVFADAVARYPRKPGDPEYFLAREGLEIAL</sequence>
<organism evidence="2 3">
    <name type="scientific">Methylogaea oryzae</name>
    <dbReference type="NCBI Taxonomy" id="1295382"/>
    <lineage>
        <taxon>Bacteria</taxon>
        <taxon>Pseudomonadati</taxon>
        <taxon>Pseudomonadota</taxon>
        <taxon>Gammaproteobacteria</taxon>
        <taxon>Methylococcales</taxon>
        <taxon>Methylococcaceae</taxon>
        <taxon>Methylogaea</taxon>
    </lineage>
</organism>
<dbReference type="Pfam" id="PF12706">
    <property type="entry name" value="Lactamase_B_2"/>
    <property type="match status" value="1"/>
</dbReference>
<evidence type="ECO:0000313" key="3">
    <source>
        <dbReference type="Proteomes" id="UP000824988"/>
    </source>
</evidence>
<evidence type="ECO:0000313" key="2">
    <source>
        <dbReference type="EMBL" id="BBL72274.1"/>
    </source>
</evidence>
<dbReference type="KEGG" id="moz:MoryE10_28800"/>
<feature type="domain" description="Metallo-beta-lactamase" evidence="1">
    <location>
        <begin position="25"/>
        <end position="207"/>
    </location>
</feature>
<dbReference type="SUPFAM" id="SSF56281">
    <property type="entry name" value="Metallo-hydrolase/oxidoreductase"/>
    <property type="match status" value="1"/>
</dbReference>